<dbReference type="Pfam" id="PF26580">
    <property type="entry name" value="Mtb12_C"/>
    <property type="match status" value="1"/>
</dbReference>
<evidence type="ECO:0000259" key="4">
    <source>
        <dbReference type="Pfam" id="PF26580"/>
    </source>
</evidence>
<keyword evidence="5" id="KW-0449">Lipoprotein</keyword>
<evidence type="ECO:0000256" key="1">
    <source>
        <dbReference type="ARBA" id="ARBA00022729"/>
    </source>
</evidence>
<proteinExistence type="inferred from homology"/>
<sequence>MPRMSGNVCVTLGTAATAVVLLATGCTHNTARQLDSAQTPGPPPTSITAVTPPTAPLPPPEALTDVLNHLADPAMPSGDKLALVQGSTPDTAAALDRFTNAARDGGYLPMTFAANNIAWSATDPGCVMATVVVTTANPDRREFTFPMEFTPYLAGWQLSRKTAEMLLALQNSRSSTTAPSPAPPAPPAPPASPAPSPSPAAGPPVSPSPTP</sequence>
<evidence type="ECO:0000256" key="2">
    <source>
        <dbReference type="ARBA" id="ARBA00093774"/>
    </source>
</evidence>
<comment type="similarity">
    <text evidence="2">Belongs to the MTB12 family.</text>
</comment>
<protein>
    <submittedName>
        <fullName evidence="5">Lipoprotein LppK</fullName>
    </submittedName>
</protein>
<evidence type="ECO:0000313" key="5">
    <source>
        <dbReference type="EMBL" id="GFG79764.1"/>
    </source>
</evidence>
<keyword evidence="1" id="KW-0732">Signal</keyword>
<dbReference type="EMBL" id="BLKX01000001">
    <property type="protein sequence ID" value="GFG79764.1"/>
    <property type="molecule type" value="Genomic_DNA"/>
</dbReference>
<dbReference type="Proteomes" id="UP000465240">
    <property type="component" value="Unassembled WGS sequence"/>
</dbReference>
<dbReference type="InterPro" id="IPR058644">
    <property type="entry name" value="Mtb12-like_C"/>
</dbReference>
<evidence type="ECO:0000256" key="3">
    <source>
        <dbReference type="SAM" id="MobiDB-lite"/>
    </source>
</evidence>
<reference evidence="5 6" key="1">
    <citation type="journal article" date="2019" name="Emerg. Microbes Infect.">
        <title>Comprehensive subspecies identification of 175 nontuberculous mycobacteria species based on 7547 genomic profiles.</title>
        <authorList>
            <person name="Matsumoto Y."/>
            <person name="Kinjo T."/>
            <person name="Motooka D."/>
            <person name="Nabeya D."/>
            <person name="Jung N."/>
            <person name="Uechi K."/>
            <person name="Horii T."/>
            <person name="Iida T."/>
            <person name="Fujita J."/>
            <person name="Nakamura S."/>
        </authorList>
    </citation>
    <scope>NUCLEOTIDE SEQUENCE [LARGE SCALE GENOMIC DNA]</scope>
    <source>
        <strain evidence="5 6">JCM 18565</strain>
    </source>
</reference>
<gene>
    <name evidence="5" type="primary">lppK</name>
    <name evidence="5" type="ORF">MPRG_30400</name>
</gene>
<feature type="compositionally biased region" description="Pro residues" evidence="3">
    <location>
        <begin position="180"/>
        <end position="211"/>
    </location>
</feature>
<name>A0ABQ1C696_9MYCO</name>
<comment type="caution">
    <text evidence="5">The sequence shown here is derived from an EMBL/GenBank/DDBJ whole genome shotgun (WGS) entry which is preliminary data.</text>
</comment>
<accession>A0ABQ1C696</accession>
<keyword evidence="6" id="KW-1185">Reference proteome</keyword>
<feature type="region of interest" description="Disordered" evidence="3">
    <location>
        <begin position="168"/>
        <end position="211"/>
    </location>
</feature>
<organism evidence="5 6">
    <name type="scientific">Mycobacterium paragordonae</name>
    <dbReference type="NCBI Taxonomy" id="1389713"/>
    <lineage>
        <taxon>Bacteria</taxon>
        <taxon>Bacillati</taxon>
        <taxon>Actinomycetota</taxon>
        <taxon>Actinomycetes</taxon>
        <taxon>Mycobacteriales</taxon>
        <taxon>Mycobacteriaceae</taxon>
        <taxon>Mycobacterium</taxon>
    </lineage>
</organism>
<feature type="domain" description="Low molecular weight antigen MTB12-like C-terminal" evidence="4">
    <location>
        <begin position="56"/>
        <end position="172"/>
    </location>
</feature>
<evidence type="ECO:0000313" key="6">
    <source>
        <dbReference type="Proteomes" id="UP000465240"/>
    </source>
</evidence>
<dbReference type="PROSITE" id="PS51257">
    <property type="entry name" value="PROKAR_LIPOPROTEIN"/>
    <property type="match status" value="1"/>
</dbReference>